<sequence length="166" mass="18297">MRGLCFFLAAGVAPIIVVLAAPTVTGTSHVLPPSRILARSRAVVTPAPCQPISSPPPTEQESAARFEKFAHAFIEAKNLTEAFTYISSVYKNHNPFAIEDGPDAALDVLGPLWDTVEITPIRRTFKGEFGWLNYQTDLFGEIVDKYKMEDGCIVEHWDQGEVYPST</sequence>
<dbReference type="InterPro" id="IPR032710">
    <property type="entry name" value="NTF2-like_dom_sf"/>
</dbReference>
<evidence type="ECO:0000313" key="2">
    <source>
        <dbReference type="EMBL" id="KAK3390789.1"/>
    </source>
</evidence>
<protein>
    <recommendedName>
        <fullName evidence="4">SnoaL-like domain-containing protein</fullName>
    </recommendedName>
</protein>
<organism evidence="2 3">
    <name type="scientific">Podospora didyma</name>
    <dbReference type="NCBI Taxonomy" id="330526"/>
    <lineage>
        <taxon>Eukaryota</taxon>
        <taxon>Fungi</taxon>
        <taxon>Dikarya</taxon>
        <taxon>Ascomycota</taxon>
        <taxon>Pezizomycotina</taxon>
        <taxon>Sordariomycetes</taxon>
        <taxon>Sordariomycetidae</taxon>
        <taxon>Sordariales</taxon>
        <taxon>Podosporaceae</taxon>
        <taxon>Podospora</taxon>
    </lineage>
</organism>
<evidence type="ECO:0008006" key="4">
    <source>
        <dbReference type="Google" id="ProtNLM"/>
    </source>
</evidence>
<proteinExistence type="predicted"/>
<comment type="caution">
    <text evidence="2">The sequence shown here is derived from an EMBL/GenBank/DDBJ whole genome shotgun (WGS) entry which is preliminary data.</text>
</comment>
<gene>
    <name evidence="2" type="ORF">B0H63DRAFT_446883</name>
</gene>
<feature type="signal peptide" evidence="1">
    <location>
        <begin position="1"/>
        <end position="20"/>
    </location>
</feature>
<dbReference type="AlphaFoldDB" id="A0AAE0U539"/>
<evidence type="ECO:0000313" key="3">
    <source>
        <dbReference type="Proteomes" id="UP001285441"/>
    </source>
</evidence>
<evidence type="ECO:0000256" key="1">
    <source>
        <dbReference type="SAM" id="SignalP"/>
    </source>
</evidence>
<reference evidence="2" key="1">
    <citation type="journal article" date="2023" name="Mol. Phylogenet. Evol.">
        <title>Genome-scale phylogeny and comparative genomics of the fungal order Sordariales.</title>
        <authorList>
            <person name="Hensen N."/>
            <person name="Bonometti L."/>
            <person name="Westerberg I."/>
            <person name="Brannstrom I.O."/>
            <person name="Guillou S."/>
            <person name="Cros-Aarteil S."/>
            <person name="Calhoun S."/>
            <person name="Haridas S."/>
            <person name="Kuo A."/>
            <person name="Mondo S."/>
            <person name="Pangilinan J."/>
            <person name="Riley R."/>
            <person name="LaButti K."/>
            <person name="Andreopoulos B."/>
            <person name="Lipzen A."/>
            <person name="Chen C."/>
            <person name="Yan M."/>
            <person name="Daum C."/>
            <person name="Ng V."/>
            <person name="Clum A."/>
            <person name="Steindorff A."/>
            <person name="Ohm R.A."/>
            <person name="Martin F."/>
            <person name="Silar P."/>
            <person name="Natvig D.O."/>
            <person name="Lalanne C."/>
            <person name="Gautier V."/>
            <person name="Ament-Velasquez S.L."/>
            <person name="Kruys A."/>
            <person name="Hutchinson M.I."/>
            <person name="Powell A.J."/>
            <person name="Barry K."/>
            <person name="Miller A.N."/>
            <person name="Grigoriev I.V."/>
            <person name="Debuchy R."/>
            <person name="Gladieux P."/>
            <person name="Hiltunen Thoren M."/>
            <person name="Johannesson H."/>
        </authorList>
    </citation>
    <scope>NUCLEOTIDE SEQUENCE</scope>
    <source>
        <strain evidence="2">CBS 232.78</strain>
    </source>
</reference>
<keyword evidence="1" id="KW-0732">Signal</keyword>
<feature type="chain" id="PRO_5042293674" description="SnoaL-like domain-containing protein" evidence="1">
    <location>
        <begin position="21"/>
        <end position="166"/>
    </location>
</feature>
<dbReference type="SUPFAM" id="SSF54427">
    <property type="entry name" value="NTF2-like"/>
    <property type="match status" value="1"/>
</dbReference>
<dbReference type="EMBL" id="JAULSW010000002">
    <property type="protein sequence ID" value="KAK3390789.1"/>
    <property type="molecule type" value="Genomic_DNA"/>
</dbReference>
<accession>A0AAE0U539</accession>
<dbReference type="Gene3D" id="3.10.450.50">
    <property type="match status" value="1"/>
</dbReference>
<name>A0AAE0U539_9PEZI</name>
<reference evidence="2" key="2">
    <citation type="submission" date="2023-06" db="EMBL/GenBank/DDBJ databases">
        <authorList>
            <consortium name="Lawrence Berkeley National Laboratory"/>
            <person name="Haridas S."/>
            <person name="Hensen N."/>
            <person name="Bonometti L."/>
            <person name="Westerberg I."/>
            <person name="Brannstrom I.O."/>
            <person name="Guillou S."/>
            <person name="Cros-Aarteil S."/>
            <person name="Calhoun S."/>
            <person name="Kuo A."/>
            <person name="Mondo S."/>
            <person name="Pangilinan J."/>
            <person name="Riley R."/>
            <person name="LaButti K."/>
            <person name="Andreopoulos B."/>
            <person name="Lipzen A."/>
            <person name="Chen C."/>
            <person name="Yanf M."/>
            <person name="Daum C."/>
            <person name="Ng V."/>
            <person name="Clum A."/>
            <person name="Steindorff A."/>
            <person name="Ohm R."/>
            <person name="Martin F."/>
            <person name="Silar P."/>
            <person name="Natvig D."/>
            <person name="Lalanne C."/>
            <person name="Gautier V."/>
            <person name="Ament-velasquez S.L."/>
            <person name="Kruys A."/>
            <person name="Hutchinson M.I."/>
            <person name="Powell A.J."/>
            <person name="Barry K."/>
            <person name="Miller A.N."/>
            <person name="Grigoriev I.V."/>
            <person name="Debuchy R."/>
            <person name="Gladieux P."/>
            <person name="Thoren M.H."/>
            <person name="Johannesson H."/>
        </authorList>
    </citation>
    <scope>NUCLEOTIDE SEQUENCE</scope>
    <source>
        <strain evidence="2">CBS 232.78</strain>
    </source>
</reference>
<keyword evidence="3" id="KW-1185">Reference proteome</keyword>
<dbReference type="Proteomes" id="UP001285441">
    <property type="component" value="Unassembled WGS sequence"/>
</dbReference>